<dbReference type="EMBL" id="CP069109">
    <property type="protein sequence ID" value="QSS59049.1"/>
    <property type="molecule type" value="Genomic_DNA"/>
</dbReference>
<evidence type="ECO:0000313" key="1">
    <source>
        <dbReference type="EMBL" id="QSS59049.1"/>
    </source>
</evidence>
<name>A0A8A1LYU1_AJECA</name>
<evidence type="ECO:0008006" key="3">
    <source>
        <dbReference type="Google" id="ProtNLM"/>
    </source>
</evidence>
<accession>A0A8A1LYU1</accession>
<protein>
    <recommendedName>
        <fullName evidence="3">Protein kinase domain-containing protein</fullName>
    </recommendedName>
</protein>
<reference evidence="1" key="1">
    <citation type="submission" date="2021-01" db="EMBL/GenBank/DDBJ databases">
        <title>Chromosome-level genome assembly of a human fungal pathogen reveals clustering of transcriptionally co-regulated genes.</title>
        <authorList>
            <person name="Voorhies M."/>
            <person name="Cohen S."/>
            <person name="Shea T.P."/>
            <person name="Petrus S."/>
            <person name="Munoz J.F."/>
            <person name="Poplawski S."/>
            <person name="Goldman W.E."/>
            <person name="Michael T."/>
            <person name="Cuomo C.A."/>
            <person name="Sil A."/>
            <person name="Beyhan S."/>
        </authorList>
    </citation>
    <scope>NUCLEOTIDE SEQUENCE</scope>
    <source>
        <strain evidence="1">WU24</strain>
    </source>
</reference>
<dbReference type="AlphaFoldDB" id="A0A8A1LYU1"/>
<dbReference type="Proteomes" id="UP000663671">
    <property type="component" value="Chromosome 2"/>
</dbReference>
<dbReference type="OrthoDB" id="4062651at2759"/>
<sequence length="262" mass="30049">MAIVFEEKIFEAVHDNPYVVILRQDEPTFKPSASIIMITHWKLGRKISNTTGHHKHHTRRLGNSIAHMLLYPVLISFTLTDIRPNNVFVDYDVKLDGSIRVNQAQISDLGMGSMIPPGLNCIYMMLQKILFHFNSGGLTEEETERSVARHLLSHFGDSPGLVSLVEHLDYNTAPWRDLVLDVTNEFSLENPRKLFSMWEDFDKWFQDLITKMTSVDPAREITPRAALDIECIAGTEDYACYFSAPNQLSFLWLNRPHSIFLV</sequence>
<dbReference type="VEuPathDB" id="FungiDB:I7I51_08481"/>
<gene>
    <name evidence="1" type="ORF">I7I51_08481</name>
</gene>
<proteinExistence type="predicted"/>
<evidence type="ECO:0000313" key="2">
    <source>
        <dbReference type="Proteomes" id="UP000663671"/>
    </source>
</evidence>
<organism evidence="1 2">
    <name type="scientific">Ajellomyces capsulatus</name>
    <name type="common">Darling's disease fungus</name>
    <name type="synonym">Histoplasma capsulatum</name>
    <dbReference type="NCBI Taxonomy" id="5037"/>
    <lineage>
        <taxon>Eukaryota</taxon>
        <taxon>Fungi</taxon>
        <taxon>Dikarya</taxon>
        <taxon>Ascomycota</taxon>
        <taxon>Pezizomycotina</taxon>
        <taxon>Eurotiomycetes</taxon>
        <taxon>Eurotiomycetidae</taxon>
        <taxon>Onygenales</taxon>
        <taxon>Ajellomycetaceae</taxon>
        <taxon>Histoplasma</taxon>
    </lineage>
</organism>